<keyword evidence="10" id="KW-0598">Phosphotransferase system</keyword>
<dbReference type="InterPro" id="IPR050499">
    <property type="entry name" value="PEP-utilizing_PTS_enzyme"/>
</dbReference>
<dbReference type="Pfam" id="PF02896">
    <property type="entry name" value="PEP-utilizers_C"/>
    <property type="match status" value="1"/>
</dbReference>
<dbReference type="InterPro" id="IPR036618">
    <property type="entry name" value="PtsI_HPr-bd_sf"/>
</dbReference>
<evidence type="ECO:0000256" key="7">
    <source>
        <dbReference type="ARBA" id="ARBA00022490"/>
    </source>
</evidence>
<protein>
    <recommendedName>
        <fullName evidence="5">phosphoenolpyruvate--protein phosphotransferase</fullName>
        <ecNumber evidence="5">2.7.3.9</ecNumber>
    </recommendedName>
</protein>
<dbReference type="SUPFAM" id="SSF52009">
    <property type="entry name" value="Phosphohistidine domain"/>
    <property type="match status" value="1"/>
</dbReference>
<dbReference type="PANTHER" id="PTHR46244:SF1">
    <property type="entry name" value="PHOSPHOENOLPYRUVATE-DEPENDENT PHOSPHOTRANSFERASE SYSTEM"/>
    <property type="match status" value="1"/>
</dbReference>
<dbReference type="SUPFAM" id="SSF55781">
    <property type="entry name" value="GAF domain-like"/>
    <property type="match status" value="1"/>
</dbReference>
<name>A0ABW2A9K9_9GAMM</name>
<keyword evidence="11" id="KW-0479">Metal-binding</keyword>
<dbReference type="Gene3D" id="1.10.274.10">
    <property type="entry name" value="PtsI, HPr-binding domain"/>
    <property type="match status" value="1"/>
</dbReference>
<dbReference type="GO" id="GO:0008965">
    <property type="term" value="F:phosphoenolpyruvate-protein phosphotransferase activity"/>
    <property type="evidence" value="ECO:0007669"/>
    <property type="project" value="UniProtKB-EC"/>
</dbReference>
<dbReference type="EC" id="2.7.3.9" evidence="5"/>
<sequence length="775" mass="84554">MKKQTKGNDRSKLASLSRVIQQMDGAPDMETALRILVERTRELMSADVCSVYFTEQEKRRHVMVATSGLAPSVIGKVQFGFGKGLIGRVAESAKPINLDSVPTSLNQDFVAQSDAGRYQGFLGAPITHRSRVLGVLVVRQRVARRFNDADIALLTTLAAQLGGTIAYARVSGELCSFCAPDEIELNQLDGVAGAPGIASGVGLVIFPASDLYTVPHRRAQDPDLEERNLRAAIAHVQDELSRLGEDLAGPLSPADRALFDAYALMLNSPEILDTAVQHIRRGNWAPGALRKTIEAYSQAFSEMDDPYLRERSADIRDLGNRILVHLQGTLLTKHDYPANTILIGRQLGAIDLGLVPRERVRGIISTEGSPLSHVIILARALGIPAVVGIEQVPLEHLDGQEVVADGNQGRVYLRPSPRLRAEIERINREERTLEQELERLQDLPSRTQDGVNVPLYTNVGLIEEVALVASSGSGGIGLFRTELPFMLLDRFPSEQEQVKIYRQVLEAVAPLPVNLRTLDVGGDKPLPYLPIAESNPMLGWRGIRLMLDRPEIFLTQLRAALRANVGLENLRLLLPMVNGVTELEQALDLIARAHRQLLEEGIASSRPPTGLMIEVPSAVYQAEELARRVDFLSIGTNDLSQYLLAIDRGNPQVSNRLDPLHPAVLRALRQVVEAAGRTGKPVSVCGEMASNPACALLLVGLGIDSLSVNAAALPRVKWAVRSVDSQHLKSLATEALKLEKPEFVRQLLDTTLEVAGLERLRRQPGSTIAGDKAST</sequence>
<dbReference type="InterPro" id="IPR015813">
    <property type="entry name" value="Pyrv/PenolPyrv_kinase-like_dom"/>
</dbReference>
<dbReference type="EMBL" id="JBHSWE010000002">
    <property type="protein sequence ID" value="MFC6674236.1"/>
    <property type="molecule type" value="Genomic_DNA"/>
</dbReference>
<dbReference type="SUPFAM" id="SSF47831">
    <property type="entry name" value="Enzyme I of the PEP:sugar phosphotransferase system HPr-binding (sub)domain"/>
    <property type="match status" value="1"/>
</dbReference>
<dbReference type="InterPro" id="IPR003018">
    <property type="entry name" value="GAF"/>
</dbReference>
<dbReference type="SUPFAM" id="SSF51621">
    <property type="entry name" value="Phosphoenolpyruvate/pyruvate domain"/>
    <property type="match status" value="1"/>
</dbReference>
<dbReference type="RefSeq" id="WP_379914009.1">
    <property type="nucleotide sequence ID" value="NZ_JBHSWE010000002.1"/>
</dbReference>
<dbReference type="Pfam" id="PF00391">
    <property type="entry name" value="PEP-utilizers"/>
    <property type="match status" value="1"/>
</dbReference>
<evidence type="ECO:0000256" key="11">
    <source>
        <dbReference type="ARBA" id="ARBA00022723"/>
    </source>
</evidence>
<keyword evidence="17" id="KW-1185">Reference proteome</keyword>
<evidence type="ECO:0000256" key="5">
    <source>
        <dbReference type="ARBA" id="ARBA00012232"/>
    </source>
</evidence>
<evidence type="ECO:0000256" key="8">
    <source>
        <dbReference type="ARBA" id="ARBA00022597"/>
    </source>
</evidence>
<evidence type="ECO:0000256" key="1">
    <source>
        <dbReference type="ARBA" id="ARBA00000683"/>
    </source>
</evidence>
<evidence type="ECO:0000256" key="13">
    <source>
        <dbReference type="ARBA" id="ARBA00022842"/>
    </source>
</evidence>
<evidence type="ECO:0000256" key="3">
    <source>
        <dbReference type="ARBA" id="ARBA00004496"/>
    </source>
</evidence>
<dbReference type="Pfam" id="PF13185">
    <property type="entry name" value="GAF_2"/>
    <property type="match status" value="1"/>
</dbReference>
<dbReference type="Gene3D" id="3.20.20.60">
    <property type="entry name" value="Phosphoenolpyruvate-binding domains"/>
    <property type="match status" value="1"/>
</dbReference>
<evidence type="ECO:0000259" key="15">
    <source>
        <dbReference type="SMART" id="SM00065"/>
    </source>
</evidence>
<dbReference type="InterPro" id="IPR040442">
    <property type="entry name" value="Pyrv_kinase-like_dom_sf"/>
</dbReference>
<keyword evidence="6" id="KW-0813">Transport</keyword>
<comment type="subcellular location">
    <subcellularLocation>
        <location evidence="3">Cytoplasm</location>
    </subcellularLocation>
</comment>
<keyword evidence="13" id="KW-0460">Magnesium</keyword>
<dbReference type="PANTHER" id="PTHR46244">
    <property type="entry name" value="PHOSPHOENOLPYRUVATE-PROTEIN PHOSPHOTRANSFERASE"/>
    <property type="match status" value="1"/>
</dbReference>
<evidence type="ECO:0000256" key="9">
    <source>
        <dbReference type="ARBA" id="ARBA00022679"/>
    </source>
</evidence>
<dbReference type="NCBIfam" id="NF008283">
    <property type="entry name" value="PRK11061.1"/>
    <property type="match status" value="1"/>
</dbReference>
<dbReference type="Proteomes" id="UP001596422">
    <property type="component" value="Unassembled WGS sequence"/>
</dbReference>
<evidence type="ECO:0000256" key="10">
    <source>
        <dbReference type="ARBA" id="ARBA00022683"/>
    </source>
</evidence>
<dbReference type="Pfam" id="PF05524">
    <property type="entry name" value="PEP-utilisers_N"/>
    <property type="match status" value="1"/>
</dbReference>
<evidence type="ECO:0000256" key="2">
    <source>
        <dbReference type="ARBA" id="ARBA00001946"/>
    </source>
</evidence>
<organism evidence="16 17">
    <name type="scientific">Marinobacterium aestuariivivens</name>
    <dbReference type="NCBI Taxonomy" id="1698799"/>
    <lineage>
        <taxon>Bacteria</taxon>
        <taxon>Pseudomonadati</taxon>
        <taxon>Pseudomonadota</taxon>
        <taxon>Gammaproteobacteria</taxon>
        <taxon>Oceanospirillales</taxon>
        <taxon>Oceanospirillaceae</taxon>
        <taxon>Marinobacterium</taxon>
    </lineage>
</organism>
<keyword evidence="8" id="KW-0762">Sugar transport</keyword>
<dbReference type="SMART" id="SM00065">
    <property type="entry name" value="GAF"/>
    <property type="match status" value="1"/>
</dbReference>
<evidence type="ECO:0000313" key="17">
    <source>
        <dbReference type="Proteomes" id="UP001596422"/>
    </source>
</evidence>
<comment type="cofactor">
    <cofactor evidence="2">
        <name>Mg(2+)</name>
        <dbReference type="ChEBI" id="CHEBI:18420"/>
    </cofactor>
</comment>
<keyword evidence="9 16" id="KW-0808">Transferase</keyword>
<dbReference type="NCBIfam" id="TIGR01417">
    <property type="entry name" value="PTS_I_fam"/>
    <property type="match status" value="1"/>
</dbReference>
<evidence type="ECO:0000256" key="6">
    <source>
        <dbReference type="ARBA" id="ARBA00022448"/>
    </source>
</evidence>
<dbReference type="InterPro" id="IPR006318">
    <property type="entry name" value="PTS_EI-like"/>
</dbReference>
<gene>
    <name evidence="16" type="primary">ptsP</name>
    <name evidence="16" type="ORF">ACFQDL_32085</name>
</gene>
<evidence type="ECO:0000256" key="12">
    <source>
        <dbReference type="ARBA" id="ARBA00022777"/>
    </source>
</evidence>
<dbReference type="InterPro" id="IPR008731">
    <property type="entry name" value="PTS_EIN"/>
</dbReference>
<keyword evidence="12" id="KW-0418">Kinase</keyword>
<dbReference type="Gene3D" id="3.50.30.10">
    <property type="entry name" value="Phosphohistidine domain"/>
    <property type="match status" value="1"/>
</dbReference>
<comment type="catalytic activity">
    <reaction evidence="1">
        <text>L-histidyl-[protein] + phosphoenolpyruvate = N(pros)-phospho-L-histidyl-[protein] + pyruvate</text>
        <dbReference type="Rhea" id="RHEA:23880"/>
        <dbReference type="Rhea" id="RHEA-COMP:9745"/>
        <dbReference type="Rhea" id="RHEA-COMP:9746"/>
        <dbReference type="ChEBI" id="CHEBI:15361"/>
        <dbReference type="ChEBI" id="CHEBI:29979"/>
        <dbReference type="ChEBI" id="CHEBI:58702"/>
        <dbReference type="ChEBI" id="CHEBI:64837"/>
        <dbReference type="EC" id="2.7.3.9"/>
    </reaction>
</comment>
<feature type="domain" description="GAF" evidence="15">
    <location>
        <begin position="28"/>
        <end position="175"/>
    </location>
</feature>
<dbReference type="InterPro" id="IPR008279">
    <property type="entry name" value="PEP-util_enz_mobile_dom"/>
</dbReference>
<dbReference type="InterPro" id="IPR029016">
    <property type="entry name" value="GAF-like_dom_sf"/>
</dbReference>
<evidence type="ECO:0000256" key="4">
    <source>
        <dbReference type="ARBA" id="ARBA00007837"/>
    </source>
</evidence>
<accession>A0ABW2A9K9</accession>
<comment type="similarity">
    <text evidence="4">Belongs to the PEP-utilizing enzyme family.</text>
</comment>
<keyword evidence="14" id="KW-0175">Coiled coil</keyword>
<feature type="coiled-coil region" evidence="14">
    <location>
        <begin position="416"/>
        <end position="443"/>
    </location>
</feature>
<evidence type="ECO:0000313" key="16">
    <source>
        <dbReference type="EMBL" id="MFC6674236.1"/>
    </source>
</evidence>
<dbReference type="InterPro" id="IPR036637">
    <property type="entry name" value="Phosphohistidine_dom_sf"/>
</dbReference>
<dbReference type="InterPro" id="IPR023151">
    <property type="entry name" value="PEP_util_CS"/>
</dbReference>
<dbReference type="InterPro" id="IPR000121">
    <property type="entry name" value="PEP_util_C"/>
</dbReference>
<comment type="caution">
    <text evidence="16">The sequence shown here is derived from an EMBL/GenBank/DDBJ whole genome shotgun (WGS) entry which is preliminary data.</text>
</comment>
<reference evidence="17" key="1">
    <citation type="journal article" date="2019" name="Int. J. Syst. Evol. Microbiol.">
        <title>The Global Catalogue of Microorganisms (GCM) 10K type strain sequencing project: providing services to taxonomists for standard genome sequencing and annotation.</title>
        <authorList>
            <consortium name="The Broad Institute Genomics Platform"/>
            <consortium name="The Broad Institute Genome Sequencing Center for Infectious Disease"/>
            <person name="Wu L."/>
            <person name="Ma J."/>
        </authorList>
    </citation>
    <scope>NUCLEOTIDE SEQUENCE [LARGE SCALE GENOMIC DNA]</scope>
    <source>
        <strain evidence="17">NBRC 111756</strain>
    </source>
</reference>
<evidence type="ECO:0000256" key="14">
    <source>
        <dbReference type="SAM" id="Coils"/>
    </source>
</evidence>
<keyword evidence="7" id="KW-0963">Cytoplasm</keyword>
<dbReference type="PROSITE" id="PS00742">
    <property type="entry name" value="PEP_ENZYMES_2"/>
    <property type="match status" value="1"/>
</dbReference>
<proteinExistence type="inferred from homology"/>
<dbReference type="PRINTS" id="PR01736">
    <property type="entry name" value="PHPHTRNFRASE"/>
</dbReference>
<dbReference type="Gene3D" id="3.30.450.40">
    <property type="match status" value="1"/>
</dbReference>